<organism evidence="2 3">
    <name type="scientific">Oceanibaculum pacificum</name>
    <dbReference type="NCBI Taxonomy" id="580166"/>
    <lineage>
        <taxon>Bacteria</taxon>
        <taxon>Pseudomonadati</taxon>
        <taxon>Pseudomonadota</taxon>
        <taxon>Alphaproteobacteria</taxon>
        <taxon>Rhodospirillales</taxon>
        <taxon>Oceanibaculaceae</taxon>
        <taxon>Oceanibaculum</taxon>
    </lineage>
</organism>
<dbReference type="InterPro" id="IPR015943">
    <property type="entry name" value="WD40/YVTN_repeat-like_dom_sf"/>
</dbReference>
<proteinExistence type="predicted"/>
<comment type="caution">
    <text evidence="2">The sequence shown here is derived from an EMBL/GenBank/DDBJ whole genome shotgun (WGS) entry which is preliminary data.</text>
</comment>
<dbReference type="PIRSF" id="PIRSF028101">
    <property type="entry name" value="UCP028101"/>
    <property type="match status" value="1"/>
</dbReference>
<evidence type="ECO:0000313" key="3">
    <source>
        <dbReference type="Proteomes" id="UP000076400"/>
    </source>
</evidence>
<evidence type="ECO:0000256" key="1">
    <source>
        <dbReference type="SAM" id="SignalP"/>
    </source>
</evidence>
<evidence type="ECO:0000313" key="2">
    <source>
        <dbReference type="EMBL" id="KZD12221.1"/>
    </source>
</evidence>
<sequence>MMLSRRALLTRSALAGLAAAGAVPLPLRAAAREPLYLSARADDAGRFYAAAFDDAGNRVFDLPLPARGHGATLRPGGAEAVFMARRPGNFALVVDLAAGVVRHTIANAEDRNFAGHGLYVDGGRILLATEMNYAGELGVIGLYDAEDNYRRLGEMPSGGLDPHDLRLLPDGRTIIVANGGILTHPDAPRAKLNLMEMDSSVAFIDWKQREIVAQHRLEAELFQLSLRHMAVTATGEVGIAMQYEGPSGDLVPLVALASAGGLELLELPDPLLNRLNNYCGSAAVDSSGAVLGVSSPRGGRAIFWDVAARRLLGSVEMADCCGLTAAGPAGGFLLSSGMGDAIACNALSGASRRLHTLFLATAHWDNHMVTA</sequence>
<dbReference type="InterPro" id="IPR008311">
    <property type="entry name" value="UCP028101"/>
</dbReference>
<dbReference type="STRING" id="580166.AUP43_17120"/>
<dbReference type="EMBL" id="LPXN01000045">
    <property type="protein sequence ID" value="KZD12221.1"/>
    <property type="molecule type" value="Genomic_DNA"/>
</dbReference>
<name>A0A154WFB9_9PROT</name>
<dbReference type="RefSeq" id="WP_067552896.1">
    <property type="nucleotide sequence ID" value="NZ_LPXN01000045.1"/>
</dbReference>
<dbReference type="Pfam" id="PF07433">
    <property type="entry name" value="DUF1513"/>
    <property type="match status" value="1"/>
</dbReference>
<dbReference type="InterPro" id="IPR011044">
    <property type="entry name" value="Quino_amine_DH_bsu"/>
</dbReference>
<reference evidence="2 3" key="1">
    <citation type="submission" date="2015-12" db="EMBL/GenBank/DDBJ databases">
        <title>Genome sequence of Oceanibaculum pacificum MCCC 1A02656.</title>
        <authorList>
            <person name="Lu L."/>
            <person name="Lai Q."/>
            <person name="Shao Z."/>
            <person name="Qian P."/>
        </authorList>
    </citation>
    <scope>NUCLEOTIDE SEQUENCE [LARGE SCALE GENOMIC DNA]</scope>
    <source>
        <strain evidence="2 3">MCCC 1A02656</strain>
    </source>
</reference>
<protein>
    <recommendedName>
        <fullName evidence="4">Twin-arginine translocation pathway signal</fullName>
    </recommendedName>
</protein>
<dbReference type="PROSITE" id="PS51318">
    <property type="entry name" value="TAT"/>
    <property type="match status" value="1"/>
</dbReference>
<dbReference type="AlphaFoldDB" id="A0A154WFB9"/>
<feature type="chain" id="PRO_5007602384" description="Twin-arginine translocation pathway signal" evidence="1">
    <location>
        <begin position="30"/>
        <end position="371"/>
    </location>
</feature>
<keyword evidence="1" id="KW-0732">Signal</keyword>
<accession>A0A154WFB9</accession>
<dbReference type="SUPFAM" id="SSF50969">
    <property type="entry name" value="YVTN repeat-like/Quinoprotein amine dehydrogenase"/>
    <property type="match status" value="1"/>
</dbReference>
<dbReference type="OrthoDB" id="5624218at2"/>
<dbReference type="InterPro" id="IPR006311">
    <property type="entry name" value="TAT_signal"/>
</dbReference>
<evidence type="ECO:0008006" key="4">
    <source>
        <dbReference type="Google" id="ProtNLM"/>
    </source>
</evidence>
<gene>
    <name evidence="2" type="ORF">AUP43_17120</name>
</gene>
<dbReference type="Gene3D" id="2.130.10.10">
    <property type="entry name" value="YVTN repeat-like/Quinoprotein amine dehydrogenase"/>
    <property type="match status" value="1"/>
</dbReference>
<dbReference type="Proteomes" id="UP000076400">
    <property type="component" value="Unassembled WGS sequence"/>
</dbReference>
<feature type="signal peptide" evidence="1">
    <location>
        <begin position="1"/>
        <end position="29"/>
    </location>
</feature>
<keyword evidence="3" id="KW-1185">Reference proteome</keyword>